<dbReference type="EMBL" id="JACIHU010000007">
    <property type="protein sequence ID" value="MBB4480861.1"/>
    <property type="molecule type" value="Genomic_DNA"/>
</dbReference>
<organism evidence="2 3">
    <name type="scientific">Rhizobium etli</name>
    <dbReference type="NCBI Taxonomy" id="29449"/>
    <lineage>
        <taxon>Bacteria</taxon>
        <taxon>Pseudomonadati</taxon>
        <taxon>Pseudomonadota</taxon>
        <taxon>Alphaproteobacteria</taxon>
        <taxon>Hyphomicrobiales</taxon>
        <taxon>Rhizobiaceae</taxon>
        <taxon>Rhizobium/Agrobacterium group</taxon>
        <taxon>Rhizobium</taxon>
    </lineage>
</organism>
<evidence type="ECO:0000313" key="2">
    <source>
        <dbReference type="EMBL" id="MBB4536889.1"/>
    </source>
</evidence>
<dbReference type="Proteomes" id="UP000557344">
    <property type="component" value="Unassembled WGS sequence"/>
</dbReference>
<evidence type="ECO:0000313" key="1">
    <source>
        <dbReference type="EMBL" id="MBB4480861.1"/>
    </source>
</evidence>
<evidence type="ECO:0000313" key="4">
    <source>
        <dbReference type="Proteomes" id="UP000557344"/>
    </source>
</evidence>
<reference evidence="3 4" key="1">
    <citation type="submission" date="2020-08" db="EMBL/GenBank/DDBJ databases">
        <title>Genomic Encyclopedia of Type Strains, Phase IV (KMG-V): Genome sequencing to study the core and pangenomes of soil and plant-associated prokaryotes.</title>
        <authorList>
            <person name="Whitman W."/>
        </authorList>
    </citation>
    <scope>NUCLEOTIDE SEQUENCE [LARGE SCALE GENOMIC DNA]</scope>
    <source>
        <strain evidence="1 4">SEMIA 471</strain>
        <strain evidence="2 3">SEMIA 489</strain>
    </source>
</reference>
<comment type="caution">
    <text evidence="2">The sequence shown here is derived from an EMBL/GenBank/DDBJ whole genome shotgun (WGS) entry which is preliminary data.</text>
</comment>
<dbReference type="EMBL" id="JACIID010000007">
    <property type="protein sequence ID" value="MBB4536889.1"/>
    <property type="molecule type" value="Genomic_DNA"/>
</dbReference>
<protein>
    <submittedName>
        <fullName evidence="2">Uncharacterized protein</fullName>
    </submittedName>
</protein>
<gene>
    <name evidence="1" type="ORF">GGE46_003450</name>
    <name evidence="2" type="ORF">GGE57_003646</name>
</gene>
<name>A0A7W6ZIR7_RHIET</name>
<accession>A0A7W6ZIR7</accession>
<evidence type="ECO:0000313" key="3">
    <source>
        <dbReference type="Proteomes" id="UP000523431"/>
    </source>
</evidence>
<dbReference type="AlphaFoldDB" id="A0A7W6ZIR7"/>
<dbReference type="Proteomes" id="UP000523431">
    <property type="component" value="Unassembled WGS sequence"/>
</dbReference>
<sequence length="35" mass="3787">MTLLAAKVKAARYQKPSAGWRMASGKLLLREAPDG</sequence>
<proteinExistence type="predicted"/>